<evidence type="ECO:0000313" key="3">
    <source>
        <dbReference type="Proteomes" id="UP000789342"/>
    </source>
</evidence>
<protein>
    <submittedName>
        <fullName evidence="2">7037_t:CDS:1</fullName>
    </submittedName>
</protein>
<feature type="non-terminal residue" evidence="2">
    <location>
        <position position="1"/>
    </location>
</feature>
<feature type="non-terminal residue" evidence="2">
    <location>
        <position position="96"/>
    </location>
</feature>
<comment type="caution">
    <text evidence="2">The sequence shown here is derived from an EMBL/GenBank/DDBJ whole genome shotgun (WGS) entry which is preliminary data.</text>
</comment>
<dbReference type="Proteomes" id="UP000789342">
    <property type="component" value="Unassembled WGS sequence"/>
</dbReference>
<accession>A0A9N9IDK2</accession>
<feature type="compositionally biased region" description="Polar residues" evidence="1">
    <location>
        <begin position="27"/>
        <end position="43"/>
    </location>
</feature>
<proteinExistence type="predicted"/>
<evidence type="ECO:0000313" key="2">
    <source>
        <dbReference type="EMBL" id="CAG8731590.1"/>
    </source>
</evidence>
<sequence length="96" mass="10770">MIEKEVQICKVGPQEGRKYLPNEDGNNDTPSPIGNMRTPSNESGSEKQEGLTTMSLKESQPDDANSAYLPLKPLDKDTDCRVTKDIVHYKETEEEE</sequence>
<organism evidence="2 3">
    <name type="scientific">Acaulospora morrowiae</name>
    <dbReference type="NCBI Taxonomy" id="94023"/>
    <lineage>
        <taxon>Eukaryota</taxon>
        <taxon>Fungi</taxon>
        <taxon>Fungi incertae sedis</taxon>
        <taxon>Mucoromycota</taxon>
        <taxon>Glomeromycotina</taxon>
        <taxon>Glomeromycetes</taxon>
        <taxon>Diversisporales</taxon>
        <taxon>Acaulosporaceae</taxon>
        <taxon>Acaulospora</taxon>
    </lineage>
</organism>
<dbReference type="EMBL" id="CAJVPV010026417">
    <property type="protein sequence ID" value="CAG8731590.1"/>
    <property type="molecule type" value="Genomic_DNA"/>
</dbReference>
<name>A0A9N9IDK2_9GLOM</name>
<feature type="region of interest" description="Disordered" evidence="1">
    <location>
        <begin position="1"/>
        <end position="81"/>
    </location>
</feature>
<gene>
    <name evidence="2" type="ORF">AMORRO_LOCUS14065</name>
</gene>
<keyword evidence="3" id="KW-1185">Reference proteome</keyword>
<reference evidence="2" key="1">
    <citation type="submission" date="2021-06" db="EMBL/GenBank/DDBJ databases">
        <authorList>
            <person name="Kallberg Y."/>
            <person name="Tangrot J."/>
            <person name="Rosling A."/>
        </authorList>
    </citation>
    <scope>NUCLEOTIDE SEQUENCE</scope>
    <source>
        <strain evidence="2">CL551</strain>
    </source>
</reference>
<dbReference type="AlphaFoldDB" id="A0A9N9IDK2"/>
<evidence type="ECO:0000256" key="1">
    <source>
        <dbReference type="SAM" id="MobiDB-lite"/>
    </source>
</evidence>